<dbReference type="Pfam" id="PF00232">
    <property type="entry name" value="Glyco_hydro_1"/>
    <property type="match status" value="1"/>
</dbReference>
<evidence type="ECO:0000313" key="4">
    <source>
        <dbReference type="Proteomes" id="UP000015453"/>
    </source>
</evidence>
<keyword evidence="2" id="KW-0378">Hydrolase</keyword>
<evidence type="ECO:0000256" key="2">
    <source>
        <dbReference type="ARBA" id="ARBA00022801"/>
    </source>
</evidence>
<keyword evidence="4" id="KW-1185">Reference proteome</keyword>
<comment type="similarity">
    <text evidence="1">Belongs to the glycosyl hydrolase 1 family.</text>
</comment>
<dbReference type="PROSITE" id="PS00653">
    <property type="entry name" value="GLYCOSYL_HYDROL_F1_2"/>
    <property type="match status" value="1"/>
</dbReference>
<comment type="caution">
    <text evidence="3">The sequence shown here is derived from an EMBL/GenBank/DDBJ whole genome shotgun (WGS) entry which is preliminary data.</text>
</comment>
<dbReference type="InterPro" id="IPR001360">
    <property type="entry name" value="Glyco_hydro_1"/>
</dbReference>
<dbReference type="Proteomes" id="UP000015453">
    <property type="component" value="Unassembled WGS sequence"/>
</dbReference>
<organism evidence="3 4">
    <name type="scientific">Genlisea aurea</name>
    <dbReference type="NCBI Taxonomy" id="192259"/>
    <lineage>
        <taxon>Eukaryota</taxon>
        <taxon>Viridiplantae</taxon>
        <taxon>Streptophyta</taxon>
        <taxon>Embryophyta</taxon>
        <taxon>Tracheophyta</taxon>
        <taxon>Spermatophyta</taxon>
        <taxon>Magnoliopsida</taxon>
        <taxon>eudicotyledons</taxon>
        <taxon>Gunneridae</taxon>
        <taxon>Pentapetalae</taxon>
        <taxon>asterids</taxon>
        <taxon>lamiids</taxon>
        <taxon>Lamiales</taxon>
        <taxon>Lentibulariaceae</taxon>
        <taxon>Genlisea</taxon>
    </lineage>
</organism>
<accession>S8CIQ5</accession>
<dbReference type="EMBL" id="AUSU01004743">
    <property type="protein sequence ID" value="EPS64561.1"/>
    <property type="molecule type" value="Genomic_DNA"/>
</dbReference>
<dbReference type="SUPFAM" id="SSF51445">
    <property type="entry name" value="(Trans)glycosidases"/>
    <property type="match status" value="1"/>
</dbReference>
<dbReference type="InterPro" id="IPR033132">
    <property type="entry name" value="GH_1_N_CS"/>
</dbReference>
<evidence type="ECO:0000313" key="3">
    <source>
        <dbReference type="EMBL" id="EPS64561.1"/>
    </source>
</evidence>
<evidence type="ECO:0000256" key="1">
    <source>
        <dbReference type="ARBA" id="ARBA00010838"/>
    </source>
</evidence>
<name>S8CIQ5_9LAMI</name>
<dbReference type="OrthoDB" id="65569at2759"/>
<dbReference type="GO" id="GO:0005975">
    <property type="term" value="P:carbohydrate metabolic process"/>
    <property type="evidence" value="ECO:0007669"/>
    <property type="project" value="InterPro"/>
</dbReference>
<sequence length="103" mass="11311">MEYERVASGVTMEKLIHVRGAGGRCSLTGFYNFCSFSFLVQGGGGWEDNISRRSFPKGFVFGTASSAYQYEGAVKVDGRGQTIWDTFAHSGITLLIELIMLVQ</sequence>
<gene>
    <name evidence="3" type="ORF">M569_10220</name>
</gene>
<dbReference type="GO" id="GO:0004553">
    <property type="term" value="F:hydrolase activity, hydrolyzing O-glycosyl compounds"/>
    <property type="evidence" value="ECO:0007669"/>
    <property type="project" value="InterPro"/>
</dbReference>
<proteinExistence type="inferred from homology"/>
<dbReference type="Gene3D" id="3.20.20.80">
    <property type="entry name" value="Glycosidases"/>
    <property type="match status" value="1"/>
</dbReference>
<dbReference type="InterPro" id="IPR017853">
    <property type="entry name" value="GH"/>
</dbReference>
<reference evidence="3 4" key="1">
    <citation type="journal article" date="2013" name="BMC Genomics">
        <title>The miniature genome of a carnivorous plant Genlisea aurea contains a low number of genes and short non-coding sequences.</title>
        <authorList>
            <person name="Leushkin E.V."/>
            <person name="Sutormin R.A."/>
            <person name="Nabieva E.R."/>
            <person name="Penin A.A."/>
            <person name="Kondrashov A.S."/>
            <person name="Logacheva M.D."/>
        </authorList>
    </citation>
    <scope>NUCLEOTIDE SEQUENCE [LARGE SCALE GENOMIC DNA]</scope>
</reference>
<dbReference type="AlphaFoldDB" id="S8CIQ5"/>
<protein>
    <recommendedName>
        <fullName evidence="5">Beta-glucosidase</fullName>
    </recommendedName>
</protein>
<evidence type="ECO:0008006" key="5">
    <source>
        <dbReference type="Google" id="ProtNLM"/>
    </source>
</evidence>